<evidence type="ECO:0000313" key="2">
    <source>
        <dbReference type="EMBL" id="MCK8783662.1"/>
    </source>
</evidence>
<dbReference type="Gene3D" id="1.10.260.40">
    <property type="entry name" value="lambda repressor-like DNA-binding domains"/>
    <property type="match status" value="1"/>
</dbReference>
<dbReference type="RefSeq" id="WP_248665785.1">
    <property type="nucleotide sequence ID" value="NZ_JALPRX010000015.1"/>
</dbReference>
<dbReference type="InterPro" id="IPR010982">
    <property type="entry name" value="Lambda_DNA-bd_dom_sf"/>
</dbReference>
<dbReference type="PROSITE" id="PS50943">
    <property type="entry name" value="HTH_CROC1"/>
    <property type="match status" value="1"/>
</dbReference>
<accession>A0A9X1Y7S6</accession>
<proteinExistence type="predicted"/>
<feature type="domain" description="HTH cro/C1-type" evidence="1">
    <location>
        <begin position="10"/>
        <end position="63"/>
    </location>
</feature>
<protein>
    <submittedName>
        <fullName evidence="2">Helix-turn-helix domain-containing protein</fullName>
    </submittedName>
</protein>
<dbReference type="AlphaFoldDB" id="A0A9X1Y7S6"/>
<dbReference type="SUPFAM" id="SSF47413">
    <property type="entry name" value="lambda repressor-like DNA-binding domains"/>
    <property type="match status" value="1"/>
</dbReference>
<dbReference type="EMBL" id="JALPRX010000015">
    <property type="protein sequence ID" value="MCK8783662.1"/>
    <property type="molecule type" value="Genomic_DNA"/>
</dbReference>
<name>A0A9X1Y7S6_9PROT</name>
<comment type="caution">
    <text evidence="2">The sequence shown here is derived from an EMBL/GenBank/DDBJ whole genome shotgun (WGS) entry which is preliminary data.</text>
</comment>
<dbReference type="SMART" id="SM00530">
    <property type="entry name" value="HTH_XRE"/>
    <property type="match status" value="1"/>
</dbReference>
<dbReference type="Proteomes" id="UP001139516">
    <property type="component" value="Unassembled WGS sequence"/>
</dbReference>
<dbReference type="InterPro" id="IPR001387">
    <property type="entry name" value="Cro/C1-type_HTH"/>
</dbReference>
<keyword evidence="3" id="KW-1185">Reference proteome</keyword>
<dbReference type="CDD" id="cd00093">
    <property type="entry name" value="HTH_XRE"/>
    <property type="match status" value="1"/>
</dbReference>
<gene>
    <name evidence="2" type="ORF">M0638_04605</name>
</gene>
<sequence>MRFADIGQQLRAYRLESGLRAEEIAARLGVSRAALYRYEKGEVIKLDTIRRLAELLKISPLSLLGIGVEYFSRPAAFEERLRQIEEQADQILVVGGAVCYQTTTDAFDGALSEAWAEYASAAVDRVQARAAMDQSLGLLTSRKRLHQQRRPSIIAILSEAALRRFLEEGVAGGLPLPARTRQRCRTAAIAEAESIASLMEAVPIGLQIGLASGPEPSGGFVVLRGRDRAHVVGSPFAPDVSPITGLGVAMITAADEAVAVHQRVAETAWRDALKGSAAAERVRELIALVSDEKQLRPETIE</sequence>
<reference evidence="2" key="1">
    <citation type="submission" date="2022-04" db="EMBL/GenBank/DDBJ databases">
        <title>Roseomonas acroporae sp. nov., isolated from coral Acropora digitifera.</title>
        <authorList>
            <person name="Sun H."/>
        </authorList>
    </citation>
    <scope>NUCLEOTIDE SEQUENCE</scope>
    <source>
        <strain evidence="2">NAR14</strain>
    </source>
</reference>
<organism evidence="2 3">
    <name type="scientific">Roseomonas acroporae</name>
    <dbReference type="NCBI Taxonomy" id="2937791"/>
    <lineage>
        <taxon>Bacteria</taxon>
        <taxon>Pseudomonadati</taxon>
        <taxon>Pseudomonadota</taxon>
        <taxon>Alphaproteobacteria</taxon>
        <taxon>Acetobacterales</taxon>
        <taxon>Roseomonadaceae</taxon>
        <taxon>Roseomonas</taxon>
    </lineage>
</organism>
<dbReference type="Pfam" id="PF13560">
    <property type="entry name" value="HTH_31"/>
    <property type="match status" value="1"/>
</dbReference>
<dbReference type="GO" id="GO:0003677">
    <property type="term" value="F:DNA binding"/>
    <property type="evidence" value="ECO:0007669"/>
    <property type="project" value="InterPro"/>
</dbReference>
<evidence type="ECO:0000313" key="3">
    <source>
        <dbReference type="Proteomes" id="UP001139516"/>
    </source>
</evidence>
<evidence type="ECO:0000259" key="1">
    <source>
        <dbReference type="PROSITE" id="PS50943"/>
    </source>
</evidence>